<sequence>MTSVASRDGRKIPRKAPSPINTSHDKIKARQSSHPDAIFKMAPKKIIRATSDYNAAAKSELSFSKGDFFYVIEIKDRYYEVINPMEKTRGLVPMAYFSNLQQKRPESIYPSPGNGDSRSDYSAEYKSRQSEYGSVRDIDSVSYSEQRQTFMSSRYTPEPTTPKISETAYPLSPRTNSPQDFQLKSPNTTRSFVEPKTPKSSVSTSPSYNQPDSHNSLFINNPRALPVIPNQRISLKTCMASIEVLDCQLINSVWVYTVQLAFINGTCRKLYRTTDDFLNLQLALLNKFEMEAGYSSAQRVIPFLPKPERMTLAQAHKRKSYLTFYLDQLLSLSDELVDSLEMDTFFIPRGSEVNIERKIETVDYSDALLDIIEEFKENSKVGISLFDGGQRYDWTVSSRISFCTLWRSVDYYAKDLSEIIYKDEAGRDLILQNDLDVGLLFQLPKVDLYVLK</sequence>
<keyword evidence="8" id="KW-1185">Reference proteome</keyword>
<name>A0AAD5UD54_9FUNG</name>
<dbReference type="Proteomes" id="UP001210925">
    <property type="component" value="Unassembled WGS sequence"/>
</dbReference>
<dbReference type="SUPFAM" id="SSF64268">
    <property type="entry name" value="PX domain"/>
    <property type="match status" value="1"/>
</dbReference>
<dbReference type="PANTHER" id="PTHR15706:SF2">
    <property type="entry name" value="SH3 AND PX DOMAIN-CONTAINING PROTEIN 2A"/>
    <property type="match status" value="1"/>
</dbReference>
<dbReference type="Pfam" id="PF07653">
    <property type="entry name" value="SH3_2"/>
    <property type="match status" value="1"/>
</dbReference>
<dbReference type="AlphaFoldDB" id="A0AAD5UD54"/>
<keyword evidence="2" id="KW-0677">Repeat</keyword>
<comment type="caution">
    <text evidence="7">The sequence shown here is derived from an EMBL/GenBank/DDBJ whole genome shotgun (WGS) entry which is preliminary data.</text>
</comment>
<evidence type="ECO:0000313" key="7">
    <source>
        <dbReference type="EMBL" id="KAJ3254772.1"/>
    </source>
</evidence>
<feature type="region of interest" description="Disordered" evidence="4">
    <location>
        <begin position="103"/>
        <end position="215"/>
    </location>
</feature>
<feature type="domain" description="PX" evidence="6">
    <location>
        <begin position="234"/>
        <end position="353"/>
    </location>
</feature>
<feature type="compositionally biased region" description="Basic and acidic residues" evidence="4">
    <location>
        <begin position="117"/>
        <end position="139"/>
    </location>
</feature>
<evidence type="ECO:0000256" key="3">
    <source>
        <dbReference type="PROSITE-ProRule" id="PRU00192"/>
    </source>
</evidence>
<reference evidence="7" key="1">
    <citation type="submission" date="2020-05" db="EMBL/GenBank/DDBJ databases">
        <title>Phylogenomic resolution of chytrid fungi.</title>
        <authorList>
            <person name="Stajich J.E."/>
            <person name="Amses K."/>
            <person name="Simmons R."/>
            <person name="Seto K."/>
            <person name="Myers J."/>
            <person name="Bonds A."/>
            <person name="Quandt C.A."/>
            <person name="Barry K."/>
            <person name="Liu P."/>
            <person name="Grigoriev I."/>
            <person name="Longcore J.E."/>
            <person name="James T.Y."/>
        </authorList>
    </citation>
    <scope>NUCLEOTIDE SEQUENCE</scope>
    <source>
        <strain evidence="7">PLAUS21</strain>
    </source>
</reference>
<dbReference type="EMBL" id="JADGKB010000078">
    <property type="protein sequence ID" value="KAJ3254772.1"/>
    <property type="molecule type" value="Genomic_DNA"/>
</dbReference>
<dbReference type="PANTHER" id="PTHR15706">
    <property type="entry name" value="SH3 MULTIPLE DOMAIN"/>
    <property type="match status" value="1"/>
</dbReference>
<accession>A0AAD5UD54</accession>
<dbReference type="InterPro" id="IPR001452">
    <property type="entry name" value="SH3_domain"/>
</dbReference>
<evidence type="ECO:0000313" key="8">
    <source>
        <dbReference type="Proteomes" id="UP001210925"/>
    </source>
</evidence>
<dbReference type="Gene3D" id="3.30.1520.10">
    <property type="entry name" value="Phox-like domain"/>
    <property type="match status" value="1"/>
</dbReference>
<dbReference type="InterPro" id="IPR001683">
    <property type="entry name" value="PX_dom"/>
</dbReference>
<proteinExistence type="predicted"/>
<evidence type="ECO:0000256" key="4">
    <source>
        <dbReference type="SAM" id="MobiDB-lite"/>
    </source>
</evidence>
<dbReference type="InterPro" id="IPR036028">
    <property type="entry name" value="SH3-like_dom_sf"/>
</dbReference>
<feature type="compositionally biased region" description="Low complexity" evidence="4">
    <location>
        <begin position="198"/>
        <end position="207"/>
    </location>
</feature>
<organism evidence="7 8">
    <name type="scientific">Boothiomyces macroporosus</name>
    <dbReference type="NCBI Taxonomy" id="261099"/>
    <lineage>
        <taxon>Eukaryota</taxon>
        <taxon>Fungi</taxon>
        <taxon>Fungi incertae sedis</taxon>
        <taxon>Chytridiomycota</taxon>
        <taxon>Chytridiomycota incertae sedis</taxon>
        <taxon>Chytridiomycetes</taxon>
        <taxon>Rhizophydiales</taxon>
        <taxon>Terramycetaceae</taxon>
        <taxon>Boothiomyces</taxon>
    </lineage>
</organism>
<dbReference type="GO" id="GO:0035091">
    <property type="term" value="F:phosphatidylinositol binding"/>
    <property type="evidence" value="ECO:0007669"/>
    <property type="project" value="InterPro"/>
</dbReference>
<dbReference type="PROSITE" id="PS50195">
    <property type="entry name" value="PX"/>
    <property type="match status" value="1"/>
</dbReference>
<feature type="compositionally biased region" description="Polar residues" evidence="4">
    <location>
        <begin position="173"/>
        <end position="191"/>
    </location>
</feature>
<feature type="compositionally biased region" description="Polar residues" evidence="4">
    <location>
        <begin position="141"/>
        <end position="155"/>
    </location>
</feature>
<keyword evidence="1 3" id="KW-0728">SH3 domain</keyword>
<protein>
    <submittedName>
        <fullName evidence="7">Bud emergence protein 1</fullName>
    </submittedName>
</protein>
<dbReference type="InterPro" id="IPR036871">
    <property type="entry name" value="PX_dom_sf"/>
</dbReference>
<dbReference type="SUPFAM" id="SSF50044">
    <property type="entry name" value="SH3-domain"/>
    <property type="match status" value="1"/>
</dbReference>
<gene>
    <name evidence="7" type="primary">BEM1_3</name>
    <name evidence="7" type="ORF">HK103_006847</name>
</gene>
<feature type="domain" description="SH3" evidence="5">
    <location>
        <begin position="42"/>
        <end position="102"/>
    </location>
</feature>
<evidence type="ECO:0000256" key="2">
    <source>
        <dbReference type="ARBA" id="ARBA00022737"/>
    </source>
</evidence>
<dbReference type="InterPro" id="IPR051228">
    <property type="entry name" value="NADPH_Oxidase/PX-Domain"/>
</dbReference>
<dbReference type="PROSITE" id="PS50002">
    <property type="entry name" value="SH3"/>
    <property type="match status" value="1"/>
</dbReference>
<feature type="region of interest" description="Disordered" evidence="4">
    <location>
        <begin position="1"/>
        <end position="34"/>
    </location>
</feature>
<evidence type="ECO:0000259" key="5">
    <source>
        <dbReference type="PROSITE" id="PS50002"/>
    </source>
</evidence>
<evidence type="ECO:0000256" key="1">
    <source>
        <dbReference type="ARBA" id="ARBA00022443"/>
    </source>
</evidence>
<dbReference type="Gene3D" id="2.30.30.40">
    <property type="entry name" value="SH3 Domains"/>
    <property type="match status" value="1"/>
</dbReference>
<evidence type="ECO:0000259" key="6">
    <source>
        <dbReference type="PROSITE" id="PS50195"/>
    </source>
</evidence>